<dbReference type="AlphaFoldDB" id="A0AAQ3HEB7"/>
<name>A0AAQ3HEB7_9SPIR</name>
<dbReference type="Proteomes" id="UP000291995">
    <property type="component" value="Plasmid pYekat-76-lp18-2"/>
</dbReference>
<reference evidence="2" key="1">
    <citation type="submission" date="2022-12" db="EMBL/GenBank/DDBJ databases">
        <title>B. miyamotoi WGS.</title>
        <authorList>
            <person name="Kuleshov K.V."/>
            <person name="Hoornstra D."/>
            <person name="Hovius J.W."/>
            <person name="Platonov A.E."/>
            <person name="Telford S.R. III."/>
        </authorList>
    </citation>
    <scope>NUCLEOTIDE SEQUENCE</scope>
    <source>
        <strain evidence="2">Yekat-76</strain>
        <plasmid evidence="2">pYekat-76-lp18-2</plasmid>
    </source>
</reference>
<accession>A0AAQ3HEB7</accession>
<organism evidence="2 3">
    <name type="scientific">Borrelia miyamotoi</name>
    <dbReference type="NCBI Taxonomy" id="47466"/>
    <lineage>
        <taxon>Bacteria</taxon>
        <taxon>Pseudomonadati</taxon>
        <taxon>Spirochaetota</taxon>
        <taxon>Spirochaetia</taxon>
        <taxon>Spirochaetales</taxon>
        <taxon>Borreliaceae</taxon>
        <taxon>Borrelia</taxon>
    </lineage>
</organism>
<feature type="transmembrane region" description="Helical" evidence="1">
    <location>
        <begin position="62"/>
        <end position="82"/>
    </location>
</feature>
<keyword evidence="1" id="KW-0472">Membrane</keyword>
<dbReference type="RefSeq" id="WP_150222888.1">
    <property type="nucleotide sequence ID" value="NZ_CP024363.2"/>
</dbReference>
<protein>
    <submittedName>
        <fullName evidence="2">Uncharacterized protein</fullName>
    </submittedName>
</protein>
<keyword evidence="2" id="KW-0614">Plasmid</keyword>
<evidence type="ECO:0000313" key="3">
    <source>
        <dbReference type="Proteomes" id="UP000291995"/>
    </source>
</evidence>
<evidence type="ECO:0000313" key="2">
    <source>
        <dbReference type="EMBL" id="WEG86429.1"/>
    </source>
</evidence>
<gene>
    <name evidence="2" type="ORF">EZU67_004880</name>
</gene>
<proteinExistence type="predicted"/>
<sequence length="85" mass="9841">MIMQEQKIRFCLSKGMNIESLDDLGLQFGNLIEMRQFYIMIRLRSANVLNGKSVVIARDDHLNIIFVYSLLLLSICLDIFLVNAF</sequence>
<geneLocation type="plasmid" evidence="2 3">
    <name>pYekat-76-lp18-2</name>
</geneLocation>
<dbReference type="EMBL" id="CP117148">
    <property type="protein sequence ID" value="WEG86429.1"/>
    <property type="molecule type" value="Genomic_DNA"/>
</dbReference>
<evidence type="ECO:0000256" key="1">
    <source>
        <dbReference type="SAM" id="Phobius"/>
    </source>
</evidence>
<keyword evidence="1" id="KW-0812">Transmembrane</keyword>
<keyword evidence="1" id="KW-1133">Transmembrane helix</keyword>